<gene>
    <name evidence="2" type="ORF">H5410_059617</name>
</gene>
<keyword evidence="1" id="KW-0812">Transmembrane</keyword>
<protein>
    <submittedName>
        <fullName evidence="2">Uncharacterized protein</fullName>
    </submittedName>
</protein>
<keyword evidence="1" id="KW-1133">Transmembrane helix</keyword>
<organism evidence="2 3">
    <name type="scientific">Solanum commersonii</name>
    <name type="common">Commerson's wild potato</name>
    <name type="synonym">Commerson's nightshade</name>
    <dbReference type="NCBI Taxonomy" id="4109"/>
    <lineage>
        <taxon>Eukaryota</taxon>
        <taxon>Viridiplantae</taxon>
        <taxon>Streptophyta</taxon>
        <taxon>Embryophyta</taxon>
        <taxon>Tracheophyta</taxon>
        <taxon>Spermatophyta</taxon>
        <taxon>Magnoliopsida</taxon>
        <taxon>eudicotyledons</taxon>
        <taxon>Gunneridae</taxon>
        <taxon>Pentapetalae</taxon>
        <taxon>asterids</taxon>
        <taxon>lamiids</taxon>
        <taxon>Solanales</taxon>
        <taxon>Solanaceae</taxon>
        <taxon>Solanoideae</taxon>
        <taxon>Solaneae</taxon>
        <taxon>Solanum</taxon>
    </lineage>
</organism>
<name>A0A9J5W2V6_SOLCO</name>
<reference evidence="2 3" key="1">
    <citation type="submission" date="2020-09" db="EMBL/GenBank/DDBJ databases">
        <title>De no assembly of potato wild relative species, Solanum commersonii.</title>
        <authorList>
            <person name="Cho K."/>
        </authorList>
    </citation>
    <scope>NUCLEOTIDE SEQUENCE [LARGE SCALE GENOMIC DNA]</scope>
    <source>
        <strain evidence="2">LZ3.2</strain>
        <tissue evidence="2">Leaf</tissue>
    </source>
</reference>
<sequence>MSYFGLEGAQNTTSLNFLFLFLFLFFTYCIPLVPSMQKRLFIKFDSRVILIVIGFSFRVYRYHPQSLITPPSHTFLHSHTTQPTTHNPLSNFLHFFSSSPTSKPITHLTHDYSSSCLRNKLKLHERAPDLTEIQLMMLMLHHLIYYLKHPRLKQFKFRPPVVHLVRRIKKKKIMKQTKVQLWQIKGGRRGRGKNLLKPLQSLNPTQIRILLVKQKRRIICERKRHILVFMYQHECVC</sequence>
<dbReference type="AlphaFoldDB" id="A0A9J5W2V6"/>
<dbReference type="Proteomes" id="UP000824120">
    <property type="component" value="Chromosome 12"/>
</dbReference>
<comment type="caution">
    <text evidence="2">The sequence shown here is derived from an EMBL/GenBank/DDBJ whole genome shotgun (WGS) entry which is preliminary data.</text>
</comment>
<dbReference type="EMBL" id="JACXVP010000012">
    <property type="protein sequence ID" value="KAG5569851.1"/>
    <property type="molecule type" value="Genomic_DNA"/>
</dbReference>
<evidence type="ECO:0000256" key="1">
    <source>
        <dbReference type="SAM" id="Phobius"/>
    </source>
</evidence>
<proteinExistence type="predicted"/>
<feature type="transmembrane region" description="Helical" evidence="1">
    <location>
        <begin position="15"/>
        <end position="33"/>
    </location>
</feature>
<accession>A0A9J5W2V6</accession>
<evidence type="ECO:0000313" key="3">
    <source>
        <dbReference type="Proteomes" id="UP000824120"/>
    </source>
</evidence>
<evidence type="ECO:0000313" key="2">
    <source>
        <dbReference type="EMBL" id="KAG5569851.1"/>
    </source>
</evidence>
<keyword evidence="3" id="KW-1185">Reference proteome</keyword>
<keyword evidence="1" id="KW-0472">Membrane</keyword>